<proteinExistence type="predicted"/>
<sequence>MLLTASPTAFPAAPPPSTDDPHIIAAHDWAAFGSVDQMNNHWDRPGWHSSTRAYYWMLTFADAAALTEQMRSCQQRLASLEFDLIDEDGLHLTLGRIGLTNEVSGAQLHTLRTRASARLPDAFTISAVPMAASRGAIRYSVAPWTPLINLHSDLSLASDQCGLPLKKPTSVLRPHIGIAYCNRTQNAHEVREAIRPLRDLPAITVQIGQVELVELRREDRAYRWRTLAVLPLR</sequence>
<organism evidence="1 2">
    <name type="scientific">Streptomyces pratisoli</name>
    <dbReference type="NCBI Taxonomy" id="3139917"/>
    <lineage>
        <taxon>Bacteria</taxon>
        <taxon>Bacillati</taxon>
        <taxon>Actinomycetota</taxon>
        <taxon>Actinomycetes</taxon>
        <taxon>Kitasatosporales</taxon>
        <taxon>Streptomycetaceae</taxon>
        <taxon>Streptomyces</taxon>
    </lineage>
</organism>
<reference evidence="1" key="1">
    <citation type="submission" date="2024-03" db="EMBL/GenBank/DDBJ databases">
        <title>Novel Streptomyces species of biotechnological and ecological value are a feature of Machair soil.</title>
        <authorList>
            <person name="Prole J.R."/>
            <person name="Goodfellow M."/>
            <person name="Allenby N."/>
            <person name="Ward A.C."/>
        </authorList>
    </citation>
    <scope>NUCLEOTIDE SEQUENCE</scope>
    <source>
        <strain evidence="1">MS1.AVA.4</strain>
    </source>
</reference>
<keyword evidence="2" id="KW-1185">Reference proteome</keyword>
<protein>
    <submittedName>
        <fullName evidence="1">2'-5' RNA ligase family protein</fullName>
    </submittedName>
</protein>
<accession>A0ACC6QFP1</accession>
<dbReference type="Proteomes" id="UP001375539">
    <property type="component" value="Unassembled WGS sequence"/>
</dbReference>
<name>A0ACC6QFP1_9ACTN</name>
<evidence type="ECO:0000313" key="2">
    <source>
        <dbReference type="Proteomes" id="UP001375539"/>
    </source>
</evidence>
<keyword evidence="1" id="KW-0436">Ligase</keyword>
<evidence type="ECO:0000313" key="1">
    <source>
        <dbReference type="EMBL" id="MEJ8657112.1"/>
    </source>
</evidence>
<comment type="caution">
    <text evidence="1">The sequence shown here is derived from an EMBL/GenBank/DDBJ whole genome shotgun (WGS) entry which is preliminary data.</text>
</comment>
<gene>
    <name evidence="1" type="ORF">WKI58_11335</name>
</gene>
<dbReference type="EMBL" id="JBBKAI010000002">
    <property type="protein sequence ID" value="MEJ8657112.1"/>
    <property type="molecule type" value="Genomic_DNA"/>
</dbReference>